<keyword evidence="12" id="KW-1185">Reference proteome</keyword>
<dbReference type="Pfam" id="PF00168">
    <property type="entry name" value="C2"/>
    <property type="match status" value="2"/>
</dbReference>
<dbReference type="InterPro" id="IPR052095">
    <property type="entry name" value="UNC-13_domain"/>
</dbReference>
<dbReference type="InterPro" id="IPR014772">
    <property type="entry name" value="Munc13_dom-2"/>
</dbReference>
<evidence type="ECO:0000256" key="6">
    <source>
        <dbReference type="ARBA" id="ARBA00022753"/>
    </source>
</evidence>
<dbReference type="InterPro" id="IPR035892">
    <property type="entry name" value="C2_domain_sf"/>
</dbReference>
<feature type="non-terminal residue" evidence="11">
    <location>
        <position position="1264"/>
    </location>
</feature>
<evidence type="ECO:0000259" key="9">
    <source>
        <dbReference type="PROSITE" id="PS51258"/>
    </source>
</evidence>
<evidence type="ECO:0000313" key="11">
    <source>
        <dbReference type="EMBL" id="CAL4063623.1"/>
    </source>
</evidence>
<evidence type="ECO:0000256" key="4">
    <source>
        <dbReference type="ARBA" id="ARBA00022483"/>
    </source>
</evidence>
<keyword evidence="6" id="KW-0967">Endosome</keyword>
<dbReference type="Proteomes" id="UP001497623">
    <property type="component" value="Unassembled WGS sequence"/>
</dbReference>
<dbReference type="SUPFAM" id="SSF49562">
    <property type="entry name" value="C2 domain (Calcium/lipid-binding domain, CaLB)"/>
    <property type="match status" value="2"/>
</dbReference>
<dbReference type="PANTHER" id="PTHR45999">
    <property type="entry name" value="UNC-13-4A, ISOFORM B"/>
    <property type="match status" value="1"/>
</dbReference>
<dbReference type="GO" id="GO:0099503">
    <property type="term" value="C:secretory vesicle"/>
    <property type="evidence" value="ECO:0007669"/>
    <property type="project" value="TreeGrafter"/>
</dbReference>
<comment type="caution">
    <text evidence="11">The sequence shown here is derived from an EMBL/GenBank/DDBJ whole genome shotgun (WGS) entry which is preliminary data.</text>
</comment>
<dbReference type="PROSITE" id="PS51259">
    <property type="entry name" value="MHD2"/>
    <property type="match status" value="1"/>
</dbReference>
<sequence length="1264" mass="143122">MERNVFSRSSLRNSLRKLTVVAIRRQSPVLGEVDVGVEALHLLESAEETVTPVIIKVTSAPLLQEVHKANVVAPYAASKHQSVNTKCEDSEGDTEEDDRFPEVVLRRHPVRDVLLSDVIYALLNLQPHSQDIPDVPLDNRENQCKPNEETFPGTNLKDVKRRRRRSLIDLRTGSKEIKKERRRSFADGRGLSAYNGSEIGSRSYNEAGASQEEILKLLREVFEVDDETLIEIERQVRQREPPKITVHVEIVEAKDLKPKANLETRNPFCLVHVAGSTETFRTRTLFSTLQPQWDSRFSTGITNPQDCKVTVDIWHEPQDTPGFQKHLQRVKDTINQNEKRNLLGSVTVPVGIFCNRGNQGGYGLSQDVDEKTVARSVRQNGSKVVKNRGSLHLRITQSTVSQTTLPGRSGYDSLLSKLTTHHLGLLGNLGGGGGGGSLDRRSTIKSNWSHQSNGSSISSSSSLSSSPSDGEPGSVQMYTPWKGNLSHVSTLVLNQYGAVTSVSPASQALIHWKVASRMHNADQSFLLNLIKQMKIHLVEGLYSEEELKELKTSLRLWVTGCEESIRSLHINYPSTSRLLSHHQLTNTLQCLNFLDYEPSYRLLQPYVTDSTVTDVITDALACHTKSWWEKAIQMRGRNSPTASEEQQLIGAAGVASECYGFLTEIQQFYGDIFAREMNVSHLRISYILLSGELSARVRPLLIKLYDYSGPRQQSQSRMEIVEGKDALALELGTPIWHLFKNLEKIVRIGDKLPDEVLLQSGLRNYHQWFAGGVNRWEQRTIARAKYFLKEEVDKEEFNMGPDCRSSSSSEASYIFRVIKSSWDKLAWPDHKEARVYRARVIENLCGLGTQYSRQVAGKLAGLLREENKSEENFLSKQLCVGLNNINYLCQEVEKLLDLFEVDEHEDEENVTAVVQDASDTMRDAINDFLDSTTRKLRPVLSSAVSEACMMANEAPLLASVLDDGLATLKRHLDVVNFQWFLIRLWRVLIEVFRNIVDENSNRRTATFFEDVFKILERTWQFFTPGDQYSLNPQEARTIEYLGLLNTLENLKMPTEALIAKYFREKADEQDRVGNPAVVAKLYVRGFFTRTGKLTIEIIMAKDITLENNRNHKSRSTMIRQGSSSKPDTYVQITLVPQLWFPNIGTHRTKVERKNEEPVYEGQFEFRISHTDEGARSGHVLFTLKQHNLLQNDIVVGETVLPLEKLRCVDTADVRSVSNMILNVTSARGDDDCTALRALQVRTWDKQAVSFLKDLKKKRKLTTTL</sequence>
<feature type="compositionally biased region" description="Low complexity" evidence="7">
    <location>
        <begin position="446"/>
        <end position="468"/>
    </location>
</feature>
<evidence type="ECO:0000259" key="10">
    <source>
        <dbReference type="PROSITE" id="PS51259"/>
    </source>
</evidence>
<dbReference type="PROSITE" id="PS50004">
    <property type="entry name" value="C2"/>
    <property type="match status" value="2"/>
</dbReference>
<accession>A0AAV2PQP8</accession>
<feature type="domain" description="MHD1" evidence="9">
    <location>
        <begin position="736"/>
        <end position="855"/>
    </location>
</feature>
<dbReference type="Gene3D" id="2.60.40.150">
    <property type="entry name" value="C2 domain"/>
    <property type="match status" value="2"/>
</dbReference>
<protein>
    <submittedName>
        <fullName evidence="11">Uncharacterized protein</fullName>
    </submittedName>
</protein>
<evidence type="ECO:0000256" key="5">
    <source>
        <dbReference type="ARBA" id="ARBA00022490"/>
    </source>
</evidence>
<dbReference type="SMART" id="SM00239">
    <property type="entry name" value="C2"/>
    <property type="match status" value="2"/>
</dbReference>
<dbReference type="PANTHER" id="PTHR45999:SF4">
    <property type="entry name" value="UNC-13-4A, ISOFORM B"/>
    <property type="match status" value="1"/>
</dbReference>
<dbReference type="InterPro" id="IPR000008">
    <property type="entry name" value="C2_dom"/>
</dbReference>
<evidence type="ECO:0000256" key="1">
    <source>
        <dbReference type="ARBA" id="ARBA00004496"/>
    </source>
</evidence>
<dbReference type="CDD" id="cd00030">
    <property type="entry name" value="C2"/>
    <property type="match status" value="1"/>
</dbReference>
<dbReference type="PROSITE" id="PS51258">
    <property type="entry name" value="MHD1"/>
    <property type="match status" value="1"/>
</dbReference>
<dbReference type="EMBL" id="CAXKWB010001193">
    <property type="protein sequence ID" value="CAL4063623.1"/>
    <property type="molecule type" value="Genomic_DNA"/>
</dbReference>
<proteinExistence type="inferred from homology"/>
<evidence type="ECO:0000256" key="2">
    <source>
        <dbReference type="ARBA" id="ARBA00004603"/>
    </source>
</evidence>
<feature type="domain" description="C2" evidence="8">
    <location>
        <begin position="224"/>
        <end position="363"/>
    </location>
</feature>
<feature type="domain" description="C2" evidence="8">
    <location>
        <begin position="1072"/>
        <end position="1215"/>
    </location>
</feature>
<comment type="similarity">
    <text evidence="3">Belongs to the unc-13 family.</text>
</comment>
<dbReference type="InterPro" id="IPR014770">
    <property type="entry name" value="Munc13_1"/>
</dbReference>
<keyword evidence="5" id="KW-0963">Cytoplasm</keyword>
<name>A0AAV2PQP8_MEGNR</name>
<gene>
    <name evidence="11" type="ORF">MNOR_LOCUS3486</name>
</gene>
<evidence type="ECO:0000313" key="12">
    <source>
        <dbReference type="Proteomes" id="UP001497623"/>
    </source>
</evidence>
<dbReference type="GO" id="GO:0005770">
    <property type="term" value="C:late endosome"/>
    <property type="evidence" value="ECO:0007669"/>
    <property type="project" value="UniProtKB-SubCell"/>
</dbReference>
<dbReference type="GO" id="GO:0006887">
    <property type="term" value="P:exocytosis"/>
    <property type="evidence" value="ECO:0007669"/>
    <property type="project" value="UniProtKB-KW"/>
</dbReference>
<dbReference type="Gene3D" id="1.10.357.50">
    <property type="match status" value="1"/>
</dbReference>
<feature type="region of interest" description="Disordered" evidence="7">
    <location>
        <begin position="429"/>
        <end position="477"/>
    </location>
</feature>
<dbReference type="AlphaFoldDB" id="A0AAV2PQP8"/>
<organism evidence="11 12">
    <name type="scientific">Meganyctiphanes norvegica</name>
    <name type="common">Northern krill</name>
    <name type="synonym">Thysanopoda norvegica</name>
    <dbReference type="NCBI Taxonomy" id="48144"/>
    <lineage>
        <taxon>Eukaryota</taxon>
        <taxon>Metazoa</taxon>
        <taxon>Ecdysozoa</taxon>
        <taxon>Arthropoda</taxon>
        <taxon>Crustacea</taxon>
        <taxon>Multicrustacea</taxon>
        <taxon>Malacostraca</taxon>
        <taxon>Eumalacostraca</taxon>
        <taxon>Eucarida</taxon>
        <taxon>Euphausiacea</taxon>
        <taxon>Euphausiidae</taxon>
        <taxon>Meganyctiphanes</taxon>
    </lineage>
</organism>
<reference evidence="11 12" key="1">
    <citation type="submission" date="2024-05" db="EMBL/GenBank/DDBJ databases">
        <authorList>
            <person name="Wallberg A."/>
        </authorList>
    </citation>
    <scope>NUCLEOTIDE SEQUENCE [LARGE SCALE GENOMIC DNA]</scope>
</reference>
<evidence type="ECO:0000256" key="7">
    <source>
        <dbReference type="SAM" id="MobiDB-lite"/>
    </source>
</evidence>
<evidence type="ECO:0000256" key="3">
    <source>
        <dbReference type="ARBA" id="ARBA00005823"/>
    </source>
</evidence>
<evidence type="ECO:0000259" key="8">
    <source>
        <dbReference type="PROSITE" id="PS50004"/>
    </source>
</evidence>
<keyword evidence="4" id="KW-0268">Exocytosis</keyword>
<feature type="domain" description="MHD2" evidence="10">
    <location>
        <begin position="951"/>
        <end position="1061"/>
    </location>
</feature>
<comment type="subcellular location">
    <subcellularLocation>
        <location evidence="1">Cytoplasm</location>
    </subcellularLocation>
    <subcellularLocation>
        <location evidence="2">Late endosome</location>
    </subcellularLocation>
</comment>